<dbReference type="Proteomes" id="UP000187185">
    <property type="component" value="Chromosome"/>
</dbReference>
<evidence type="ECO:0000256" key="3">
    <source>
        <dbReference type="ARBA" id="ARBA00022691"/>
    </source>
</evidence>
<dbReference type="Pfam" id="PF05063">
    <property type="entry name" value="MT-A70"/>
    <property type="match status" value="1"/>
</dbReference>
<evidence type="ECO:0000256" key="2">
    <source>
        <dbReference type="ARBA" id="ARBA00022679"/>
    </source>
</evidence>
<keyword evidence="2 6" id="KW-0808">Transferase</keyword>
<evidence type="ECO:0000256" key="5">
    <source>
        <dbReference type="SAM" id="MobiDB-lite"/>
    </source>
</evidence>
<gene>
    <name evidence="6" type="ORF">BOH66_16350</name>
</gene>
<reference evidence="6 7" key="1">
    <citation type="submission" date="2016-12" db="EMBL/GenBank/DDBJ databases">
        <title>Complete genome sequence of Microbacterium aurum KACC 15219.</title>
        <authorList>
            <person name="Jung Y."/>
            <person name="Shin J.-H."/>
            <person name="Lee Y.-J."/>
            <person name="Yi H."/>
            <person name="Bahn Y.-S."/>
            <person name="Kim J.F."/>
            <person name="Lee D.-W."/>
        </authorList>
    </citation>
    <scope>NUCLEOTIDE SEQUENCE [LARGE SCALE GENOMIC DNA]</scope>
    <source>
        <strain evidence="6 7">KACC 15219</strain>
    </source>
</reference>
<keyword evidence="7" id="KW-1185">Reference proteome</keyword>
<dbReference type="KEGG" id="maur:BOH66_16350"/>
<dbReference type="GO" id="GO:0032259">
    <property type="term" value="P:methylation"/>
    <property type="evidence" value="ECO:0007669"/>
    <property type="project" value="UniProtKB-KW"/>
</dbReference>
<feature type="region of interest" description="Disordered" evidence="5">
    <location>
        <begin position="182"/>
        <end position="204"/>
    </location>
</feature>
<evidence type="ECO:0000313" key="6">
    <source>
        <dbReference type="EMBL" id="APZ35964.1"/>
    </source>
</evidence>
<dbReference type="REBASE" id="190453">
    <property type="entry name" value="M.Mau15219ORF16350P"/>
</dbReference>
<organism evidence="6 7">
    <name type="scientific">Microbacterium aurum</name>
    <dbReference type="NCBI Taxonomy" id="36805"/>
    <lineage>
        <taxon>Bacteria</taxon>
        <taxon>Bacillati</taxon>
        <taxon>Actinomycetota</taxon>
        <taxon>Actinomycetes</taxon>
        <taxon>Micrococcales</taxon>
        <taxon>Microbacteriaceae</taxon>
        <taxon>Microbacterium</taxon>
    </lineage>
</organism>
<evidence type="ECO:0000313" key="7">
    <source>
        <dbReference type="Proteomes" id="UP000187185"/>
    </source>
</evidence>
<dbReference type="InterPro" id="IPR007757">
    <property type="entry name" value="MT-A70-like"/>
</dbReference>
<dbReference type="STRING" id="36805.BOH66_16350"/>
<evidence type="ECO:0000256" key="4">
    <source>
        <dbReference type="PROSITE-ProRule" id="PRU00489"/>
    </source>
</evidence>
<keyword evidence="3" id="KW-0949">S-adenosyl-L-methionine</keyword>
<dbReference type="Gene3D" id="3.40.50.150">
    <property type="entry name" value="Vaccinia Virus protein VP39"/>
    <property type="match status" value="1"/>
</dbReference>
<comment type="similarity">
    <text evidence="4">Belongs to the MT-A70-like family.</text>
</comment>
<keyword evidence="1 6" id="KW-0489">Methyltransferase</keyword>
<dbReference type="EMBL" id="CP018762">
    <property type="protein sequence ID" value="APZ35964.1"/>
    <property type="molecule type" value="Genomic_DNA"/>
</dbReference>
<proteinExistence type="inferred from homology"/>
<name>A0A1P8UCV8_9MICO</name>
<accession>A0A1P8UCV8</accession>
<dbReference type="PANTHER" id="PTHR12829">
    <property type="entry name" value="N6-ADENOSINE-METHYLTRANSFERASE"/>
    <property type="match status" value="1"/>
</dbReference>
<sequence>MPEKDPEGSPPDCIRRYRTILADPPWQAGQKGKYGAATHYDLMSLERIKAMPVAELADDNAHLYLWCYPSTRYVAEDVMREWGFEFKDEFVWGKDQMGLGQYFRHAHETLLLGVKGKLPVKFRGQRSFTMLPRQSHSHKPEEVHVMIERLSPGPYVELFARRPMQGWDIWGNEVESDISIPGYPVPSDALPPRTAGPRSEVDHA</sequence>
<dbReference type="SUPFAM" id="SSF53335">
    <property type="entry name" value="S-adenosyl-L-methionine-dependent methyltransferases"/>
    <property type="match status" value="1"/>
</dbReference>
<dbReference type="PROSITE" id="PS51143">
    <property type="entry name" value="MT_A70"/>
    <property type="match status" value="1"/>
</dbReference>
<protein>
    <submittedName>
        <fullName evidence="6">Methyltransferase</fullName>
    </submittedName>
</protein>
<dbReference type="AlphaFoldDB" id="A0A1P8UCV8"/>
<dbReference type="InterPro" id="IPR029063">
    <property type="entry name" value="SAM-dependent_MTases_sf"/>
</dbReference>
<dbReference type="GO" id="GO:0008168">
    <property type="term" value="F:methyltransferase activity"/>
    <property type="evidence" value="ECO:0007669"/>
    <property type="project" value="UniProtKB-KW"/>
</dbReference>
<dbReference type="PANTHER" id="PTHR12829:SF7">
    <property type="entry name" value="N6-ADENOSINE-METHYLTRANSFERASE CATALYTIC SUBUNIT"/>
    <property type="match status" value="1"/>
</dbReference>
<evidence type="ECO:0000256" key="1">
    <source>
        <dbReference type="ARBA" id="ARBA00022603"/>
    </source>
</evidence>